<keyword evidence="1" id="KW-0472">Membrane</keyword>
<keyword evidence="3" id="KW-1185">Reference proteome</keyword>
<sequence length="132" mass="14419">MLRSCAGIVVRYDLGFVLGYASIINSYIPTAFVAEALAYYHAICLGIDLGLQEAKSLACYHAICLGIDLGLQEAIFEASHTNWFFALITSLIAGSLFLCYFFDPLLVLVLCSSAGAGSLFLCWCFVPLLHHR</sequence>
<gene>
    <name evidence="2" type="ORF">Goshw_000726</name>
</gene>
<name>A0A7J9L017_GOSSC</name>
<feature type="transmembrane region" description="Helical" evidence="1">
    <location>
        <begin position="83"/>
        <end position="101"/>
    </location>
</feature>
<keyword evidence="1" id="KW-0812">Transmembrane</keyword>
<accession>A0A7J9L017</accession>
<evidence type="ECO:0000313" key="2">
    <source>
        <dbReference type="EMBL" id="MBA0852063.1"/>
    </source>
</evidence>
<keyword evidence="1" id="KW-1133">Transmembrane helix</keyword>
<dbReference type="AlphaFoldDB" id="A0A7J9L017"/>
<evidence type="ECO:0000256" key="1">
    <source>
        <dbReference type="SAM" id="Phobius"/>
    </source>
</evidence>
<proteinExistence type="predicted"/>
<comment type="caution">
    <text evidence="2">The sequence shown here is derived from an EMBL/GenBank/DDBJ whole genome shotgun (WGS) entry which is preliminary data.</text>
</comment>
<reference evidence="2 3" key="1">
    <citation type="journal article" date="2019" name="Genome Biol. Evol.">
        <title>Insights into the evolution of the New World diploid cottons (Gossypium, subgenus Houzingenia) based on genome sequencing.</title>
        <authorList>
            <person name="Grover C.E."/>
            <person name="Arick M.A. 2nd"/>
            <person name="Thrash A."/>
            <person name="Conover J.L."/>
            <person name="Sanders W.S."/>
            <person name="Peterson D.G."/>
            <person name="Frelichowski J.E."/>
            <person name="Scheffler J.A."/>
            <person name="Scheffler B.E."/>
            <person name="Wendel J.F."/>
        </authorList>
    </citation>
    <scope>NUCLEOTIDE SEQUENCE [LARGE SCALE GENOMIC DNA]</scope>
    <source>
        <strain evidence="2">1</strain>
        <tissue evidence="2">Leaf</tissue>
    </source>
</reference>
<evidence type="ECO:0000313" key="3">
    <source>
        <dbReference type="Proteomes" id="UP000593576"/>
    </source>
</evidence>
<dbReference type="Proteomes" id="UP000593576">
    <property type="component" value="Unassembled WGS sequence"/>
</dbReference>
<feature type="transmembrane region" description="Helical" evidence="1">
    <location>
        <begin position="107"/>
        <end position="129"/>
    </location>
</feature>
<organism evidence="2 3">
    <name type="scientific">Gossypium schwendimanii</name>
    <name type="common">Cotton</name>
    <dbReference type="NCBI Taxonomy" id="34291"/>
    <lineage>
        <taxon>Eukaryota</taxon>
        <taxon>Viridiplantae</taxon>
        <taxon>Streptophyta</taxon>
        <taxon>Embryophyta</taxon>
        <taxon>Tracheophyta</taxon>
        <taxon>Spermatophyta</taxon>
        <taxon>Magnoliopsida</taxon>
        <taxon>eudicotyledons</taxon>
        <taxon>Gunneridae</taxon>
        <taxon>Pentapetalae</taxon>
        <taxon>rosids</taxon>
        <taxon>malvids</taxon>
        <taxon>Malvales</taxon>
        <taxon>Malvaceae</taxon>
        <taxon>Malvoideae</taxon>
        <taxon>Gossypium</taxon>
    </lineage>
</organism>
<dbReference type="EMBL" id="JABFAF010000004">
    <property type="protein sequence ID" value="MBA0852063.1"/>
    <property type="molecule type" value="Genomic_DNA"/>
</dbReference>
<protein>
    <submittedName>
        <fullName evidence="2">Uncharacterized protein</fullName>
    </submittedName>
</protein>